<sequence length="47" mass="5410">MIFISRPFEISRDGTRHLIAVRSLFYFNALRGIPPAIFRGRAPYKSA</sequence>
<dbReference type="KEGG" id="cmar:IMCC12053_644"/>
<dbReference type="PATRIC" id="fig|1397108.4.peg.670"/>
<dbReference type="AlphaFoldDB" id="A0A0N9ZX05"/>
<keyword evidence="2" id="KW-1185">Reference proteome</keyword>
<accession>A0A0N9ZX05</accession>
<evidence type="ECO:0000313" key="1">
    <source>
        <dbReference type="EMBL" id="ALI54592.1"/>
    </source>
</evidence>
<gene>
    <name evidence="1" type="ORF">IMCC12053_644</name>
</gene>
<dbReference type="EMBL" id="CP012023">
    <property type="protein sequence ID" value="ALI54592.1"/>
    <property type="molecule type" value="Genomic_DNA"/>
</dbReference>
<reference evidence="1 2" key="1">
    <citation type="submission" date="2015-05" db="EMBL/GenBank/DDBJ databases">
        <authorList>
            <person name="Wang D.B."/>
            <person name="Wang M."/>
        </authorList>
    </citation>
    <scope>NUCLEOTIDE SEQUENCE [LARGE SCALE GENOMIC DNA]</scope>
    <source>
        <strain evidence="1 2">IMCC 12053</strain>
    </source>
</reference>
<protein>
    <submittedName>
        <fullName evidence="1">Uncharacterized protein</fullName>
    </submittedName>
</protein>
<dbReference type="STRING" id="1397108.IMCC12053_644"/>
<organism evidence="1 2">
    <name type="scientific">Celeribacter marinus</name>
    <dbReference type="NCBI Taxonomy" id="1397108"/>
    <lineage>
        <taxon>Bacteria</taxon>
        <taxon>Pseudomonadati</taxon>
        <taxon>Pseudomonadota</taxon>
        <taxon>Alphaproteobacteria</taxon>
        <taxon>Rhodobacterales</taxon>
        <taxon>Roseobacteraceae</taxon>
        <taxon>Celeribacter</taxon>
    </lineage>
</organism>
<dbReference type="Proteomes" id="UP000064920">
    <property type="component" value="Chromosome"/>
</dbReference>
<evidence type="ECO:0000313" key="2">
    <source>
        <dbReference type="Proteomes" id="UP000064920"/>
    </source>
</evidence>
<proteinExistence type="predicted"/>
<name>A0A0N9ZX05_9RHOB</name>